<feature type="region of interest" description="Disordered" evidence="7">
    <location>
        <begin position="1"/>
        <end position="23"/>
    </location>
</feature>
<dbReference type="Gene3D" id="1.20.1740.10">
    <property type="entry name" value="Amino acid/polyamine transporter I"/>
    <property type="match status" value="1"/>
</dbReference>
<comment type="subcellular location">
    <subcellularLocation>
        <location evidence="1">Membrane</location>
        <topology evidence="1">Multi-pass membrane protein</topology>
    </subcellularLocation>
</comment>
<dbReference type="InterPro" id="IPR004841">
    <property type="entry name" value="AA-permease/SLC12A_dom"/>
</dbReference>
<evidence type="ECO:0000256" key="1">
    <source>
        <dbReference type="ARBA" id="ARBA00004141"/>
    </source>
</evidence>
<dbReference type="PANTHER" id="PTHR43341">
    <property type="entry name" value="AMINO ACID PERMEASE"/>
    <property type="match status" value="1"/>
</dbReference>
<keyword evidence="5 8" id="KW-1133">Transmembrane helix</keyword>
<evidence type="ECO:0000256" key="4">
    <source>
        <dbReference type="ARBA" id="ARBA00022970"/>
    </source>
</evidence>
<dbReference type="GO" id="GO:0015171">
    <property type="term" value="F:amino acid transmembrane transporter activity"/>
    <property type="evidence" value="ECO:0007669"/>
    <property type="project" value="TreeGrafter"/>
</dbReference>
<feature type="domain" description="Amino acid permease/ SLC12A" evidence="9">
    <location>
        <begin position="1"/>
        <end position="286"/>
    </location>
</feature>
<keyword evidence="11" id="KW-1185">Reference proteome</keyword>
<protein>
    <submittedName>
        <fullName evidence="10">Lysine-specific permease</fullName>
    </submittedName>
</protein>
<keyword evidence="3 8" id="KW-0812">Transmembrane</keyword>
<evidence type="ECO:0000256" key="2">
    <source>
        <dbReference type="ARBA" id="ARBA00022448"/>
    </source>
</evidence>
<evidence type="ECO:0000256" key="3">
    <source>
        <dbReference type="ARBA" id="ARBA00022692"/>
    </source>
</evidence>
<feature type="transmembrane region" description="Helical" evidence="8">
    <location>
        <begin position="38"/>
        <end position="58"/>
    </location>
</feature>
<evidence type="ECO:0000256" key="7">
    <source>
        <dbReference type="SAM" id="MobiDB-lite"/>
    </source>
</evidence>
<feature type="transmembrane region" description="Helical" evidence="8">
    <location>
        <begin position="257"/>
        <end position="278"/>
    </location>
</feature>
<evidence type="ECO:0000256" key="6">
    <source>
        <dbReference type="ARBA" id="ARBA00023136"/>
    </source>
</evidence>
<feature type="transmembrane region" description="Helical" evidence="8">
    <location>
        <begin position="107"/>
        <end position="131"/>
    </location>
</feature>
<evidence type="ECO:0000256" key="8">
    <source>
        <dbReference type="SAM" id="Phobius"/>
    </source>
</evidence>
<dbReference type="Proteomes" id="UP000274822">
    <property type="component" value="Unassembled WGS sequence"/>
</dbReference>
<feature type="transmembrane region" description="Helical" evidence="8">
    <location>
        <begin position="156"/>
        <end position="177"/>
    </location>
</feature>
<dbReference type="GO" id="GO:0016020">
    <property type="term" value="C:membrane"/>
    <property type="evidence" value="ECO:0007669"/>
    <property type="project" value="UniProtKB-SubCell"/>
</dbReference>
<sequence length="325" mass="35971">LVGIAAGESENPEKNVPKKGPTTSENLSPYSRAVKNTFWRIFLFYILTILVIGLVIPYNNENLLNASNNNDITIAPFTLVLQIAHLKQAAHVMNADVSSFFLLAHKYLYITFPTVILSSVFSATNSCFYAASRTLMALAQEGKAPKIFAHVDRRGVPLWSLIATTLVACISFTTTLWGGGKVFTWLINLTGISGLLSWMSISVIHIRFRQAYSAQGRDIKDLPYRAALYPFGPTFAIVIATFIFAGEGWTATQSDNVAVSVIGVYIGVVVFAVLFFGYKFVKKTHLVPLLEADFDTGATRHRDVPVDPEEPEKMSWWRRIVGIIA</sequence>
<dbReference type="PANTHER" id="PTHR43341:SF1">
    <property type="entry name" value="GENERAL AMINO-ACID PERMEASE GAP1"/>
    <property type="match status" value="1"/>
</dbReference>
<evidence type="ECO:0000313" key="10">
    <source>
        <dbReference type="EMBL" id="RUS34067.1"/>
    </source>
</evidence>
<reference evidence="10 11" key="1">
    <citation type="journal article" date="2018" name="New Phytol.">
        <title>Phylogenomics of Endogonaceae and evolution of mycorrhizas within Mucoromycota.</title>
        <authorList>
            <person name="Chang Y."/>
            <person name="Desiro A."/>
            <person name="Na H."/>
            <person name="Sandor L."/>
            <person name="Lipzen A."/>
            <person name="Clum A."/>
            <person name="Barry K."/>
            <person name="Grigoriev I.V."/>
            <person name="Martin F.M."/>
            <person name="Stajich J.E."/>
            <person name="Smith M.E."/>
            <person name="Bonito G."/>
            <person name="Spatafora J.W."/>
        </authorList>
    </citation>
    <scope>NUCLEOTIDE SEQUENCE [LARGE SCALE GENOMIC DNA]</scope>
    <source>
        <strain evidence="10 11">AD002</strain>
    </source>
</reference>
<proteinExistence type="predicted"/>
<organism evidence="10 11">
    <name type="scientific">Jimgerdemannia flammicorona</name>
    <dbReference type="NCBI Taxonomy" id="994334"/>
    <lineage>
        <taxon>Eukaryota</taxon>
        <taxon>Fungi</taxon>
        <taxon>Fungi incertae sedis</taxon>
        <taxon>Mucoromycota</taxon>
        <taxon>Mucoromycotina</taxon>
        <taxon>Endogonomycetes</taxon>
        <taxon>Endogonales</taxon>
        <taxon>Endogonaceae</taxon>
        <taxon>Jimgerdemannia</taxon>
    </lineage>
</organism>
<dbReference type="Pfam" id="PF00324">
    <property type="entry name" value="AA_permease"/>
    <property type="match status" value="1"/>
</dbReference>
<keyword evidence="2" id="KW-0813">Transport</keyword>
<dbReference type="AlphaFoldDB" id="A0A433QWI0"/>
<name>A0A433QWI0_9FUNG</name>
<gene>
    <name evidence="10" type="ORF">BC938DRAFT_482554</name>
</gene>
<comment type="caution">
    <text evidence="10">The sequence shown here is derived from an EMBL/GenBank/DDBJ whole genome shotgun (WGS) entry which is preliminary data.</text>
</comment>
<accession>A0A433QWI0</accession>
<feature type="transmembrane region" description="Helical" evidence="8">
    <location>
        <begin position="183"/>
        <end position="206"/>
    </location>
</feature>
<evidence type="ECO:0000313" key="11">
    <source>
        <dbReference type="Proteomes" id="UP000274822"/>
    </source>
</evidence>
<evidence type="ECO:0000256" key="5">
    <source>
        <dbReference type="ARBA" id="ARBA00022989"/>
    </source>
</evidence>
<evidence type="ECO:0000259" key="9">
    <source>
        <dbReference type="Pfam" id="PF00324"/>
    </source>
</evidence>
<keyword evidence="6 8" id="KW-0472">Membrane</keyword>
<keyword evidence="4" id="KW-0029">Amino-acid transport</keyword>
<dbReference type="EMBL" id="RBNJ01000748">
    <property type="protein sequence ID" value="RUS34067.1"/>
    <property type="molecule type" value="Genomic_DNA"/>
</dbReference>
<feature type="non-terminal residue" evidence="10">
    <location>
        <position position="325"/>
    </location>
</feature>
<dbReference type="InterPro" id="IPR050524">
    <property type="entry name" value="APC_YAT"/>
</dbReference>
<feature type="non-terminal residue" evidence="10">
    <location>
        <position position="1"/>
    </location>
</feature>
<feature type="transmembrane region" description="Helical" evidence="8">
    <location>
        <begin position="227"/>
        <end position="245"/>
    </location>
</feature>